<sequence>MTFMDRRDAGRRLAEQLDTLASEHPVVIALPRGGVPVGFEVARALHAPLDVLAVRKLGAPGNPEYGVGAITEDGNAVLDRDTAQRVGMTQELLDQTVAREVRELRRRVERYRDGRAAVEVSGRTVVIVDDGVATGLTDLAAVRALRARGARRIVVAVPVGARESVARLAEEADEVVCHTIPHDLRGVGRWYEDFAPVSDDEVLALLGAASERTAAGEPATPHPVRLDVGGVVLNGDLTLPVRPLALVIFAHGSGSSRLSPRNRAVAAALNAAGFATLLFDLLTEPEARRRELVFDIPLLARRLELVTRWALEAPQTRDLPVGYFGASTGAAAALRAAAVVGVSVQAVVSRGGRPDLAADRLPHVTAPTLLLVGGNDPDVLELNRHAAAMLRCSHRLDIVPGAGHLFEEPGALETVQRLAADWFAEHLVPAGRRLAAAGG</sequence>
<dbReference type="InterPro" id="IPR029058">
    <property type="entry name" value="AB_hydrolase_fold"/>
</dbReference>
<dbReference type="Gene3D" id="3.30.1310.20">
    <property type="entry name" value="PRTase-like"/>
    <property type="match status" value="1"/>
</dbReference>
<feature type="domain" description="Phosphoribosyltransferase" evidence="1">
    <location>
        <begin position="9"/>
        <end position="180"/>
    </location>
</feature>
<keyword evidence="2" id="KW-0808">Transferase</keyword>
<gene>
    <name evidence="2" type="ORF">FSW04_18830</name>
</gene>
<dbReference type="Proteomes" id="UP000321805">
    <property type="component" value="Chromosome"/>
</dbReference>
<evidence type="ECO:0000313" key="2">
    <source>
        <dbReference type="EMBL" id="QEC50833.1"/>
    </source>
</evidence>
<keyword evidence="2" id="KW-0328">Glycosyltransferase</keyword>
<reference evidence="2 3" key="1">
    <citation type="journal article" date="2018" name="J. Microbiol.">
        <title>Baekduia soli gen. nov., sp. nov., a novel bacterium isolated from the soil of Baekdu Mountain and proposal of a novel family name, Baekduiaceae fam. nov.</title>
        <authorList>
            <person name="An D.S."/>
            <person name="Siddiqi M.Z."/>
            <person name="Kim K.H."/>
            <person name="Yu H.S."/>
            <person name="Im W.T."/>
        </authorList>
    </citation>
    <scope>NUCLEOTIDE SEQUENCE [LARGE SCALE GENOMIC DNA]</scope>
    <source>
        <strain evidence="2 3">BR7-21</strain>
    </source>
</reference>
<evidence type="ECO:0000259" key="1">
    <source>
        <dbReference type="Pfam" id="PF00156"/>
    </source>
</evidence>
<dbReference type="KEGG" id="bsol:FSW04_18830"/>
<dbReference type="OrthoDB" id="9810066at2"/>
<keyword evidence="3" id="KW-1185">Reference proteome</keyword>
<dbReference type="GO" id="GO:0016757">
    <property type="term" value="F:glycosyltransferase activity"/>
    <property type="evidence" value="ECO:0007669"/>
    <property type="project" value="UniProtKB-KW"/>
</dbReference>
<organism evidence="2 3">
    <name type="scientific">Baekduia soli</name>
    <dbReference type="NCBI Taxonomy" id="496014"/>
    <lineage>
        <taxon>Bacteria</taxon>
        <taxon>Bacillati</taxon>
        <taxon>Actinomycetota</taxon>
        <taxon>Thermoleophilia</taxon>
        <taxon>Solirubrobacterales</taxon>
        <taxon>Baekduiaceae</taxon>
        <taxon>Baekduia</taxon>
    </lineage>
</organism>
<dbReference type="InterPro" id="IPR029057">
    <property type="entry name" value="PRTase-like"/>
</dbReference>
<evidence type="ECO:0000313" key="3">
    <source>
        <dbReference type="Proteomes" id="UP000321805"/>
    </source>
</evidence>
<accession>A0A5B8UCB2</accession>
<protein>
    <submittedName>
        <fullName evidence="2">Phosphoribosyltransferase</fullName>
    </submittedName>
</protein>
<dbReference type="Gene3D" id="3.40.50.2020">
    <property type="match status" value="1"/>
</dbReference>
<proteinExistence type="predicted"/>
<dbReference type="EMBL" id="CP042430">
    <property type="protein sequence ID" value="QEC50833.1"/>
    <property type="molecule type" value="Genomic_DNA"/>
</dbReference>
<dbReference type="AlphaFoldDB" id="A0A5B8UCB2"/>
<dbReference type="InterPro" id="IPR000836">
    <property type="entry name" value="PRTase_dom"/>
</dbReference>
<name>A0A5B8UCB2_9ACTN</name>
<dbReference type="CDD" id="cd06223">
    <property type="entry name" value="PRTases_typeI"/>
    <property type="match status" value="1"/>
</dbReference>
<dbReference type="SUPFAM" id="SSF53474">
    <property type="entry name" value="alpha/beta-Hydrolases"/>
    <property type="match status" value="1"/>
</dbReference>
<dbReference type="Pfam" id="PF00156">
    <property type="entry name" value="Pribosyltran"/>
    <property type="match status" value="1"/>
</dbReference>
<dbReference type="SUPFAM" id="SSF53271">
    <property type="entry name" value="PRTase-like"/>
    <property type="match status" value="1"/>
</dbReference>
<dbReference type="Gene3D" id="3.40.50.1820">
    <property type="entry name" value="alpha/beta hydrolase"/>
    <property type="match status" value="1"/>
</dbReference>
<dbReference type="RefSeq" id="WP_146923868.1">
    <property type="nucleotide sequence ID" value="NZ_CP042430.1"/>
</dbReference>